<accession>A0A917DS77</accession>
<proteinExistence type="predicted"/>
<keyword evidence="2" id="KW-1185">Reference proteome</keyword>
<comment type="caution">
    <text evidence="1">The sequence shown here is derived from an EMBL/GenBank/DDBJ whole genome shotgun (WGS) entry which is preliminary data.</text>
</comment>
<evidence type="ECO:0000313" key="1">
    <source>
        <dbReference type="EMBL" id="GGD66040.1"/>
    </source>
</evidence>
<dbReference type="Proteomes" id="UP000612456">
    <property type="component" value="Unassembled WGS sequence"/>
</dbReference>
<gene>
    <name evidence="1" type="ORF">GCM10010911_24740</name>
</gene>
<protein>
    <submittedName>
        <fullName evidence="1">Uncharacterized protein</fullName>
    </submittedName>
</protein>
<evidence type="ECO:0000313" key="2">
    <source>
        <dbReference type="Proteomes" id="UP000612456"/>
    </source>
</evidence>
<dbReference type="EMBL" id="BMHP01000002">
    <property type="protein sequence ID" value="GGD66040.1"/>
    <property type="molecule type" value="Genomic_DNA"/>
</dbReference>
<reference evidence="1" key="1">
    <citation type="journal article" date="2014" name="Int. J. Syst. Evol. Microbiol.">
        <title>Complete genome sequence of Corynebacterium casei LMG S-19264T (=DSM 44701T), isolated from a smear-ripened cheese.</title>
        <authorList>
            <consortium name="US DOE Joint Genome Institute (JGI-PGF)"/>
            <person name="Walter F."/>
            <person name="Albersmeier A."/>
            <person name="Kalinowski J."/>
            <person name="Ruckert C."/>
        </authorList>
    </citation>
    <scope>NUCLEOTIDE SEQUENCE</scope>
    <source>
        <strain evidence="1">CGMCC 1.15178</strain>
    </source>
</reference>
<organism evidence="1 2">
    <name type="scientific">Paenibacillus nasutitermitis</name>
    <dbReference type="NCBI Taxonomy" id="1652958"/>
    <lineage>
        <taxon>Bacteria</taxon>
        <taxon>Bacillati</taxon>
        <taxon>Bacillota</taxon>
        <taxon>Bacilli</taxon>
        <taxon>Bacillales</taxon>
        <taxon>Paenibacillaceae</taxon>
        <taxon>Paenibacillus</taxon>
    </lineage>
</organism>
<name>A0A917DS77_9BACL</name>
<reference evidence="1" key="2">
    <citation type="submission" date="2020-09" db="EMBL/GenBank/DDBJ databases">
        <authorList>
            <person name="Sun Q."/>
            <person name="Zhou Y."/>
        </authorList>
    </citation>
    <scope>NUCLEOTIDE SEQUENCE</scope>
    <source>
        <strain evidence="1">CGMCC 1.15178</strain>
    </source>
</reference>
<sequence>MPMPNFLWMSSDPVIGILSDSVTLTLVIDTREGKIGEETTNSYKLVFTVKTENGSLKIIQGLRKKL</sequence>
<dbReference type="AlphaFoldDB" id="A0A917DS77"/>